<comment type="caution">
    <text evidence="1">The sequence shown here is derived from an EMBL/GenBank/DDBJ whole genome shotgun (WGS) entry which is preliminary data.</text>
</comment>
<reference evidence="1" key="1">
    <citation type="submission" date="2019-03" db="EMBL/GenBank/DDBJ databases">
        <title>Candidatus Syntrophosphaera thermopropionivorans: a novel player in syntrophic propionate oxidation during anaerobic digestion.</title>
        <authorList>
            <person name="Dyksma S."/>
        </authorList>
    </citation>
    <scope>NUCLEOTIDE SEQUENCE</scope>
    <source>
        <strain evidence="1">W5</strain>
    </source>
</reference>
<keyword evidence="2" id="KW-1185">Reference proteome</keyword>
<keyword evidence="1" id="KW-0413">Isomerase</keyword>
<evidence type="ECO:0000313" key="2">
    <source>
        <dbReference type="Proteomes" id="UP000294588"/>
    </source>
</evidence>
<proteinExistence type="predicted"/>
<dbReference type="EMBL" id="SMOG01000029">
    <property type="protein sequence ID" value="TDF72522.1"/>
    <property type="molecule type" value="Genomic_DNA"/>
</dbReference>
<sequence>MPVFLLSNPLKHYEWGSPYYIPQLLKMEPYPDKPVAEMWIGAHPADSSILSEVEGQPSLREYILNHPVEALGKAKNLYNGELSFLLKVLAAEKALSIQVHPSAEKAKEGFLQENKRGIPLDSLTRNYRDPHPKPELLCALTEFKALCGFRNPDQIVANFREVNLDKLFPSLSTLAQKQDEATLKNFTQEVLSVSGEKLNQSLRILEHSLNLNRSLPEDVVSAFNLIRKHFNEDAGLLSPLYLNTYTLHPGEALFLEPGVMHSYLHGAGIEIMANSDNVLRAGLTPKYKDIPEVLNTLVYKPYVQKVILPKNIDDIYFIYSVPVKEFELQSLHIIPGLNLKLQLHNMPVIILCYQGEVTILEHQKILSPGKAAFITSDISEITLRGQGILWLATVPT</sequence>
<dbReference type="Proteomes" id="UP000294588">
    <property type="component" value="Unassembled WGS sequence"/>
</dbReference>
<gene>
    <name evidence="1" type="primary">manA</name>
    <name evidence="1" type="ORF">E0946_06640</name>
</gene>
<dbReference type="EC" id="5.3.1.8" evidence="1"/>
<organism evidence="1 2">
    <name type="scientific">Candidatus Syntrophosphaera thermopropionivorans</name>
    <dbReference type="NCBI Taxonomy" id="2593015"/>
    <lineage>
        <taxon>Bacteria</taxon>
        <taxon>Pseudomonadati</taxon>
        <taxon>Candidatus Cloacimonadota</taxon>
        <taxon>Candidatus Cloacimonadia</taxon>
        <taxon>Candidatus Cloacimonadales</taxon>
        <taxon>Candidatus Cloacimonadaceae</taxon>
        <taxon>Candidatus Syntrophosphaera</taxon>
    </lineage>
</organism>
<accession>A0AC61QHT8</accession>
<name>A0AC61QHT8_9BACT</name>
<protein>
    <submittedName>
        <fullName evidence="1">Mannose-6-phosphate isomerase, class I</fullName>
        <ecNumber evidence="1">5.3.1.8</ecNumber>
    </submittedName>
</protein>
<evidence type="ECO:0000313" key="1">
    <source>
        <dbReference type="EMBL" id="TDF72522.1"/>
    </source>
</evidence>